<dbReference type="RefSeq" id="WP_131328599.1">
    <property type="nucleotide sequence ID" value="NZ_CP044016.1"/>
</dbReference>
<dbReference type="Proteomes" id="UP000292424">
    <property type="component" value="Chromosome"/>
</dbReference>
<feature type="signal peptide" evidence="1">
    <location>
        <begin position="1"/>
        <end position="19"/>
    </location>
</feature>
<dbReference type="EMBL" id="CP044016">
    <property type="protein sequence ID" value="QES87712.1"/>
    <property type="molecule type" value="Genomic_DNA"/>
</dbReference>
<feature type="chain" id="PRO_5024321593" evidence="1">
    <location>
        <begin position="20"/>
        <end position="165"/>
    </location>
</feature>
<keyword evidence="4" id="KW-1185">Reference proteome</keyword>
<dbReference type="Pfam" id="PF14347">
    <property type="entry name" value="DUF4399"/>
    <property type="match status" value="1"/>
</dbReference>
<keyword evidence="1" id="KW-0732">Signal</keyword>
<evidence type="ECO:0000259" key="2">
    <source>
        <dbReference type="Pfam" id="PF14347"/>
    </source>
</evidence>
<dbReference type="AlphaFoldDB" id="A0A5P2G1K1"/>
<evidence type="ECO:0000313" key="3">
    <source>
        <dbReference type="EMBL" id="QES87712.1"/>
    </source>
</evidence>
<gene>
    <name evidence="3" type="ORF">E0W69_003205</name>
</gene>
<dbReference type="KEGG" id="arac:E0W69_003205"/>
<organism evidence="3 4">
    <name type="scientific">Rhizosphaericola mali</name>
    <dbReference type="NCBI Taxonomy" id="2545455"/>
    <lineage>
        <taxon>Bacteria</taxon>
        <taxon>Pseudomonadati</taxon>
        <taxon>Bacteroidota</taxon>
        <taxon>Chitinophagia</taxon>
        <taxon>Chitinophagales</taxon>
        <taxon>Chitinophagaceae</taxon>
        <taxon>Rhizosphaericola</taxon>
    </lineage>
</organism>
<evidence type="ECO:0000313" key="4">
    <source>
        <dbReference type="Proteomes" id="UP000292424"/>
    </source>
</evidence>
<dbReference type="PROSITE" id="PS51257">
    <property type="entry name" value="PROKAR_LIPOPROTEIN"/>
    <property type="match status" value="1"/>
</dbReference>
<sequence>MIKKLILPAVLGTALFAACNSGSSDKGSADSTSKDTMTMEMPDTAGVPPLPAIPAGAKVFFKAPKDGATVTSPVKLEFGQENIALAPKGEVKDSSGHHHVIVDGEGIPAGTVIPDDSTHFHYGKAQTEASINLKPGKHTLILQYGDGIHRSYGPALSDTLNITVK</sequence>
<feature type="domain" description="DUF4399" evidence="2">
    <location>
        <begin position="77"/>
        <end position="165"/>
    </location>
</feature>
<name>A0A5P2G1K1_9BACT</name>
<dbReference type="OrthoDB" id="531568at2"/>
<proteinExistence type="predicted"/>
<evidence type="ECO:0000256" key="1">
    <source>
        <dbReference type="SAM" id="SignalP"/>
    </source>
</evidence>
<protein>
    <submittedName>
        <fullName evidence="3">DUF4399 domain-containing protein</fullName>
    </submittedName>
</protein>
<dbReference type="InterPro" id="IPR025512">
    <property type="entry name" value="DUF4399"/>
</dbReference>
<reference evidence="3 4" key="1">
    <citation type="submission" date="2019-09" db="EMBL/GenBank/DDBJ databases">
        <title>Complete genome sequence of Arachidicoccus sp. B3-10 isolated from apple orchard soil.</title>
        <authorList>
            <person name="Kim H.S."/>
            <person name="Han K.-I."/>
            <person name="Suh M.K."/>
            <person name="Lee K.C."/>
            <person name="Eom M.K."/>
            <person name="Kim J.-S."/>
            <person name="Kang S.W."/>
            <person name="Sin Y."/>
            <person name="Lee J.-S."/>
        </authorList>
    </citation>
    <scope>NUCLEOTIDE SEQUENCE [LARGE SCALE GENOMIC DNA]</scope>
    <source>
        <strain evidence="3 4">B3-10</strain>
    </source>
</reference>
<accession>A0A5P2G1K1</accession>